<organism evidence="1 2">
    <name type="scientific">Klebsiella michiganensis</name>
    <dbReference type="NCBI Taxonomy" id="1134687"/>
    <lineage>
        <taxon>Bacteria</taxon>
        <taxon>Pseudomonadati</taxon>
        <taxon>Pseudomonadota</taxon>
        <taxon>Gammaproteobacteria</taxon>
        <taxon>Enterobacterales</taxon>
        <taxon>Enterobacteriaceae</taxon>
        <taxon>Klebsiella/Raoultella group</taxon>
        <taxon>Klebsiella</taxon>
    </lineage>
</organism>
<proteinExistence type="predicted"/>
<evidence type="ECO:0000313" key="1">
    <source>
        <dbReference type="EMBL" id="STV79438.1"/>
    </source>
</evidence>
<accession>A0A7H4N6K4</accession>
<dbReference type="Proteomes" id="UP000254863">
    <property type="component" value="Unassembled WGS sequence"/>
</dbReference>
<reference evidence="1 2" key="1">
    <citation type="submission" date="2018-06" db="EMBL/GenBank/DDBJ databases">
        <authorList>
            <consortium name="Pathogen Informatics"/>
            <person name="Doyle S."/>
        </authorList>
    </citation>
    <scope>NUCLEOTIDE SEQUENCE [LARGE SCALE GENOMIC DNA]</scope>
    <source>
        <strain evidence="1 2">NCTC11685</strain>
    </source>
</reference>
<dbReference type="AlphaFoldDB" id="A0A7H4N6K4"/>
<protein>
    <submittedName>
        <fullName evidence="1">Uncharacterized protein</fullName>
    </submittedName>
</protein>
<dbReference type="EMBL" id="UGMS01000001">
    <property type="protein sequence ID" value="STV79438.1"/>
    <property type="molecule type" value="Genomic_DNA"/>
</dbReference>
<sequence length="67" mass="7570">MTPTQLARMKIETDAVQYGLLRAVGFAQVAYAQDLTLPVDKGRRKRLIIGFCHRSQGTVHKCVQVRQ</sequence>
<name>A0A7H4N6K4_9ENTR</name>
<gene>
    <name evidence="1" type="ORF">NCTC11685_02688</name>
</gene>
<evidence type="ECO:0000313" key="2">
    <source>
        <dbReference type="Proteomes" id="UP000254863"/>
    </source>
</evidence>
<comment type="caution">
    <text evidence="1">The sequence shown here is derived from an EMBL/GenBank/DDBJ whole genome shotgun (WGS) entry which is preliminary data.</text>
</comment>